<dbReference type="SMART" id="SM00061">
    <property type="entry name" value="MATH"/>
    <property type="match status" value="1"/>
</dbReference>
<organism evidence="2 3">
    <name type="scientific">Thlaspi arvense</name>
    <name type="common">Field penny-cress</name>
    <dbReference type="NCBI Taxonomy" id="13288"/>
    <lineage>
        <taxon>Eukaryota</taxon>
        <taxon>Viridiplantae</taxon>
        <taxon>Streptophyta</taxon>
        <taxon>Embryophyta</taxon>
        <taxon>Tracheophyta</taxon>
        <taxon>Spermatophyta</taxon>
        <taxon>Magnoliopsida</taxon>
        <taxon>eudicotyledons</taxon>
        <taxon>Gunneridae</taxon>
        <taxon>Pentapetalae</taxon>
        <taxon>rosids</taxon>
        <taxon>malvids</taxon>
        <taxon>Brassicales</taxon>
        <taxon>Brassicaceae</taxon>
        <taxon>Thlaspideae</taxon>
        <taxon>Thlaspi</taxon>
    </lineage>
</organism>
<name>A0AAU9SC29_THLAR</name>
<dbReference type="PANTHER" id="PTHR46162:SF40">
    <property type="entry name" value="TRAF-LIKE FAMILY PROTEIN"/>
    <property type="match status" value="1"/>
</dbReference>
<protein>
    <recommendedName>
        <fullName evidence="1">MATH domain-containing protein</fullName>
    </recommendedName>
</protein>
<dbReference type="Pfam" id="PF22486">
    <property type="entry name" value="MATH_2"/>
    <property type="match status" value="1"/>
</dbReference>
<dbReference type="Proteomes" id="UP000836841">
    <property type="component" value="Chromosome 4"/>
</dbReference>
<dbReference type="PANTHER" id="PTHR46162">
    <property type="entry name" value="TRAF-LIKE FAMILY PROTEIN"/>
    <property type="match status" value="1"/>
</dbReference>
<evidence type="ECO:0000313" key="2">
    <source>
        <dbReference type="EMBL" id="CAH2059710.1"/>
    </source>
</evidence>
<evidence type="ECO:0000259" key="1">
    <source>
        <dbReference type="PROSITE" id="PS50144"/>
    </source>
</evidence>
<dbReference type="InterPro" id="IPR008974">
    <property type="entry name" value="TRAF-like"/>
</dbReference>
<dbReference type="SUPFAM" id="SSF49599">
    <property type="entry name" value="TRAF domain-like"/>
    <property type="match status" value="1"/>
</dbReference>
<gene>
    <name evidence="2" type="ORF">TAV2_LOCUS15011</name>
</gene>
<dbReference type="EMBL" id="OU466860">
    <property type="protein sequence ID" value="CAH2059710.1"/>
    <property type="molecule type" value="Genomic_DNA"/>
</dbReference>
<dbReference type="InterPro" id="IPR002083">
    <property type="entry name" value="MATH/TRAF_dom"/>
</dbReference>
<dbReference type="PROSITE" id="PS50144">
    <property type="entry name" value="MATH"/>
    <property type="match status" value="1"/>
</dbReference>
<proteinExistence type="predicted"/>
<accession>A0AAU9SC29</accession>
<feature type="domain" description="MATH" evidence="1">
    <location>
        <begin position="140"/>
        <end position="264"/>
    </location>
</feature>
<evidence type="ECO:0000313" key="3">
    <source>
        <dbReference type="Proteomes" id="UP000836841"/>
    </source>
</evidence>
<dbReference type="CDD" id="cd00121">
    <property type="entry name" value="MATH"/>
    <property type="match status" value="1"/>
</dbReference>
<reference evidence="2 3" key="1">
    <citation type="submission" date="2022-03" db="EMBL/GenBank/DDBJ databases">
        <authorList>
            <person name="Nunn A."/>
            <person name="Chopra R."/>
            <person name="Nunn A."/>
            <person name="Contreras Garrido A."/>
        </authorList>
    </citation>
    <scope>NUCLEOTIDE SEQUENCE [LARGE SCALE GENOMIC DNA]</scope>
</reference>
<sequence length="273" mass="31256">MGSMMSIEDTVKEHAHRRYNAHFMVVDGVSKMMSQRGGGYQSSDFHAYGFRCFKLSVGCPTGDPCLSKTFDLCINVHEAFPKQDSFISYEDLKKYLVNDKVVFCAEFNHVIPKFLNVNSFSRFTSGTAERIKLMDVPGSNSRFTWKITKFSTFNDEHHSSFEFTFGPRRWYLTMYPKGSLGAEGKYLSLFLQAADNVPEEATPVAYKLRVLDQLNRNHYEEIASSRLSLDDGGWGLRKFLPLEELHKASNGFLVNDEIYLGVEFLCFYTPENL</sequence>
<keyword evidence="3" id="KW-1185">Reference proteome</keyword>
<dbReference type="AlphaFoldDB" id="A0AAU9SC29"/>
<dbReference type="Gene3D" id="2.60.210.10">
    <property type="entry name" value="Apoptosis, Tumor Necrosis Factor Receptor Associated Protein 2, Chain A"/>
    <property type="match status" value="1"/>
</dbReference>